<dbReference type="GO" id="GO:0006935">
    <property type="term" value="P:chemotaxis"/>
    <property type="evidence" value="ECO:0007669"/>
    <property type="project" value="InterPro"/>
</dbReference>
<dbReference type="EMBL" id="VIRS01000064">
    <property type="protein sequence ID" value="TQS39612.1"/>
    <property type="molecule type" value="Genomic_DNA"/>
</dbReference>
<sequence length="151" mass="16284">MTSRQYTTFEVADQLFGVGVEKVVEVLRFSEYTRVPLADKSVGGLINLRGQVMAAVDLGVRLGLEPRDMSKPSMNVIVSEDGEAISLLVDKIGDVVELQSDTFEPPPDTLAGPLRELIIGAFKLDSRLMLALDARRAVDLAPNSAAKAAAR</sequence>
<dbReference type="Gene3D" id="2.30.30.40">
    <property type="entry name" value="SH3 Domains"/>
    <property type="match status" value="1"/>
</dbReference>
<dbReference type="Gene3D" id="2.40.50.180">
    <property type="entry name" value="CheA-289, Domain 4"/>
    <property type="match status" value="1"/>
</dbReference>
<organism evidence="2 3">
    <name type="scientific">Cryptosporangium phraense</name>
    <dbReference type="NCBI Taxonomy" id="2593070"/>
    <lineage>
        <taxon>Bacteria</taxon>
        <taxon>Bacillati</taxon>
        <taxon>Actinomycetota</taxon>
        <taxon>Actinomycetes</taxon>
        <taxon>Cryptosporangiales</taxon>
        <taxon>Cryptosporangiaceae</taxon>
        <taxon>Cryptosporangium</taxon>
    </lineage>
</organism>
<dbReference type="InParanoid" id="A0A545AE63"/>
<dbReference type="InterPro" id="IPR039315">
    <property type="entry name" value="CheW"/>
</dbReference>
<dbReference type="Proteomes" id="UP000317982">
    <property type="component" value="Unassembled WGS sequence"/>
</dbReference>
<comment type="caution">
    <text evidence="2">The sequence shown here is derived from an EMBL/GenBank/DDBJ whole genome shotgun (WGS) entry which is preliminary data.</text>
</comment>
<dbReference type="InterPro" id="IPR002545">
    <property type="entry name" value="CheW-lke_dom"/>
</dbReference>
<dbReference type="AlphaFoldDB" id="A0A545AE63"/>
<name>A0A545AE63_9ACTN</name>
<dbReference type="OrthoDB" id="9790406at2"/>
<protein>
    <submittedName>
        <fullName evidence="2">Chemotaxis protein CheW</fullName>
    </submittedName>
</protein>
<dbReference type="SMART" id="SM00260">
    <property type="entry name" value="CheW"/>
    <property type="match status" value="1"/>
</dbReference>
<accession>A0A545AE63</accession>
<dbReference type="InterPro" id="IPR036061">
    <property type="entry name" value="CheW-like_dom_sf"/>
</dbReference>
<keyword evidence="3" id="KW-1185">Reference proteome</keyword>
<dbReference type="PANTHER" id="PTHR22617:SF23">
    <property type="entry name" value="CHEMOTAXIS PROTEIN CHEW"/>
    <property type="match status" value="1"/>
</dbReference>
<evidence type="ECO:0000313" key="3">
    <source>
        <dbReference type="Proteomes" id="UP000317982"/>
    </source>
</evidence>
<gene>
    <name evidence="2" type="ORF">FL583_39135</name>
</gene>
<dbReference type="RefSeq" id="WP_142709983.1">
    <property type="nucleotide sequence ID" value="NZ_VIRS01000064.1"/>
</dbReference>
<reference evidence="2 3" key="1">
    <citation type="submission" date="2019-07" db="EMBL/GenBank/DDBJ databases">
        <title>Cryptosporangium phraense sp. nov., isolated from plant litter.</title>
        <authorList>
            <person name="Suriyachadkun C."/>
        </authorList>
    </citation>
    <scope>NUCLEOTIDE SEQUENCE [LARGE SCALE GENOMIC DNA]</scope>
    <source>
        <strain evidence="2 3">A-T 5661</strain>
    </source>
</reference>
<feature type="domain" description="CheW-like" evidence="1">
    <location>
        <begin position="3"/>
        <end position="143"/>
    </location>
</feature>
<dbReference type="SUPFAM" id="SSF50341">
    <property type="entry name" value="CheW-like"/>
    <property type="match status" value="1"/>
</dbReference>
<evidence type="ECO:0000259" key="1">
    <source>
        <dbReference type="PROSITE" id="PS50851"/>
    </source>
</evidence>
<proteinExistence type="predicted"/>
<evidence type="ECO:0000313" key="2">
    <source>
        <dbReference type="EMBL" id="TQS39612.1"/>
    </source>
</evidence>
<dbReference type="PROSITE" id="PS50851">
    <property type="entry name" value="CHEW"/>
    <property type="match status" value="1"/>
</dbReference>
<dbReference type="GO" id="GO:0005829">
    <property type="term" value="C:cytosol"/>
    <property type="evidence" value="ECO:0007669"/>
    <property type="project" value="TreeGrafter"/>
</dbReference>
<dbReference type="PANTHER" id="PTHR22617">
    <property type="entry name" value="CHEMOTAXIS SENSOR HISTIDINE KINASE-RELATED"/>
    <property type="match status" value="1"/>
</dbReference>
<dbReference type="Pfam" id="PF01584">
    <property type="entry name" value="CheW"/>
    <property type="match status" value="1"/>
</dbReference>
<dbReference type="GO" id="GO:0007165">
    <property type="term" value="P:signal transduction"/>
    <property type="evidence" value="ECO:0007669"/>
    <property type="project" value="InterPro"/>
</dbReference>